<reference evidence="2" key="3">
    <citation type="submission" date="2023-05" db="EMBL/GenBank/DDBJ databases">
        <authorList>
            <person name="Smith C.H."/>
        </authorList>
    </citation>
    <scope>NUCLEOTIDE SEQUENCE</scope>
    <source>
        <strain evidence="2">CHS0354</strain>
        <tissue evidence="2">Mantle</tissue>
    </source>
</reference>
<protein>
    <recommendedName>
        <fullName evidence="4">C-type lectin domain-containing protein</fullName>
    </recommendedName>
</protein>
<organism evidence="2 3">
    <name type="scientific">Potamilus streckersoni</name>
    <dbReference type="NCBI Taxonomy" id="2493646"/>
    <lineage>
        <taxon>Eukaryota</taxon>
        <taxon>Metazoa</taxon>
        <taxon>Spiralia</taxon>
        <taxon>Lophotrochozoa</taxon>
        <taxon>Mollusca</taxon>
        <taxon>Bivalvia</taxon>
        <taxon>Autobranchia</taxon>
        <taxon>Heteroconchia</taxon>
        <taxon>Palaeoheterodonta</taxon>
        <taxon>Unionida</taxon>
        <taxon>Unionoidea</taxon>
        <taxon>Unionidae</taxon>
        <taxon>Ambleminae</taxon>
        <taxon>Lampsilini</taxon>
        <taxon>Potamilus</taxon>
    </lineage>
</organism>
<comment type="caution">
    <text evidence="2">The sequence shown here is derived from an EMBL/GenBank/DDBJ whole genome shotgun (WGS) entry which is preliminary data.</text>
</comment>
<evidence type="ECO:0000313" key="3">
    <source>
        <dbReference type="Proteomes" id="UP001195483"/>
    </source>
</evidence>
<evidence type="ECO:0008006" key="4">
    <source>
        <dbReference type="Google" id="ProtNLM"/>
    </source>
</evidence>
<dbReference type="InterPro" id="IPR016187">
    <property type="entry name" value="CTDL_fold"/>
</dbReference>
<name>A0AAE0TJ71_9BIVA</name>
<keyword evidence="1" id="KW-0732">Signal</keyword>
<reference evidence="2" key="1">
    <citation type="journal article" date="2021" name="Genome Biol. Evol.">
        <title>A High-Quality Reference Genome for a Parasitic Bivalve with Doubly Uniparental Inheritance (Bivalvia: Unionida).</title>
        <authorList>
            <person name="Smith C.H."/>
        </authorList>
    </citation>
    <scope>NUCLEOTIDE SEQUENCE</scope>
    <source>
        <strain evidence="2">CHS0354</strain>
    </source>
</reference>
<dbReference type="EMBL" id="JAEAOA010001922">
    <property type="protein sequence ID" value="KAK3610938.1"/>
    <property type="molecule type" value="Genomic_DNA"/>
</dbReference>
<proteinExistence type="predicted"/>
<accession>A0AAE0TJ71</accession>
<dbReference type="Proteomes" id="UP001195483">
    <property type="component" value="Unassembled WGS sequence"/>
</dbReference>
<dbReference type="AlphaFoldDB" id="A0AAE0TJ71"/>
<keyword evidence="3" id="KW-1185">Reference proteome</keyword>
<feature type="signal peptide" evidence="1">
    <location>
        <begin position="1"/>
        <end position="24"/>
    </location>
</feature>
<gene>
    <name evidence="2" type="ORF">CHS0354_032660</name>
</gene>
<sequence length="152" mass="17719">MASGTLLKSIFIIFFSEYVAWINGDKGQTWYEAFRICESQGKTLPRIMSFGWHFRPEELNISDPWVSFWIGELYDPIINDNNSQNITRESGTADFTTWSEAFEDCEDKNMMLPSPVNKGLLEAVRVHDRTLWTDVVRRVNIAPNRRTCYQNI</sequence>
<feature type="chain" id="PRO_5041995124" description="C-type lectin domain-containing protein" evidence="1">
    <location>
        <begin position="25"/>
        <end position="152"/>
    </location>
</feature>
<evidence type="ECO:0000256" key="1">
    <source>
        <dbReference type="SAM" id="SignalP"/>
    </source>
</evidence>
<reference evidence="2" key="2">
    <citation type="journal article" date="2021" name="Genome Biol. Evol.">
        <title>Developing a high-quality reference genome for a parasitic bivalve with doubly uniparental inheritance (Bivalvia: Unionida).</title>
        <authorList>
            <person name="Smith C.H."/>
        </authorList>
    </citation>
    <scope>NUCLEOTIDE SEQUENCE</scope>
    <source>
        <strain evidence="2">CHS0354</strain>
        <tissue evidence="2">Mantle</tissue>
    </source>
</reference>
<evidence type="ECO:0000313" key="2">
    <source>
        <dbReference type="EMBL" id="KAK3610938.1"/>
    </source>
</evidence>
<dbReference type="SUPFAM" id="SSF56436">
    <property type="entry name" value="C-type lectin-like"/>
    <property type="match status" value="1"/>
</dbReference>